<dbReference type="PANTHER" id="PTHR14139:SF2">
    <property type="entry name" value="CALSYNTENIN-1"/>
    <property type="match status" value="1"/>
</dbReference>
<dbReference type="SUPFAM" id="SSF49313">
    <property type="entry name" value="Cadherin-like"/>
    <property type="match status" value="2"/>
</dbReference>
<dbReference type="InterPro" id="IPR015919">
    <property type="entry name" value="Cadherin-like_sf"/>
</dbReference>
<name>A0A7V8V5Y3_9BACT</name>
<dbReference type="PANTHER" id="PTHR14139">
    <property type="entry name" value="CALSYNTENIN"/>
    <property type="match status" value="1"/>
</dbReference>
<sequence length="1061" mass="110103">MRTPRLPRPTDMKSKKAKRRSNRRGFSARLPMSEQLESRLVLTASGFPGNDCPPDLDLSGVGELQIVVGQPLNIDLYANGATAVDLDLDSNPTGDTIRLVLDPDVGTDTPVGATITTDGVFSWTPTAGQVGTFQIPVIAIDQGTPSLADVEFLTVVVSATGDQAPSVDLNGPAAGVGFSTVLTENGGPVAATDPALTITDADSANLVSATITLTNFQDGADEVLAVDTTGTSIAASSYNPATGELTLTGSDTLANYITVLQSLTYDNTSENPTILDRTIQITVNDGGLSSPIVISTISIVAENDAPTVDLNGAPAGIDFAATFTEGDGATSIVDAGVVVDDVDSENLESATITLTNLIDTDDEFLAVDISGTSIIQLYDASTGILTLSGIETLANYQLVLSTLVYNNTSVDPDETDRNVEVIVNDGTTDSATATITITVQSVNEAPDLAPIDDQTAQLGTVFQLTVTANDPDGDDLTFQLDHDGAGANIPALATITKTSDTTALIEWTPTAGDGAGPFTFVVLVTDDASTPLADSETFVVTLTTSPPEVDLNGEGTGIDFAASFTEGDGPVSVVDVTATVTDPDSTNIESATITLTNLIDTDDEFLAVDVSGTSINQLYDASTGILTLSGSELVADYQQVIRTLTYNNVSENPDTTDRTIEVVVNDGTDDSATATISVTVEGVNDAPNLESIDDQTAQLDTVFQITVTATDPDGDDLTFQLDHDGAGANIPALATITKTSDTTALIEWTPTAGDGAGPFTFVVLVTDDASTPLADSETFVVTLLTDPPEVDLNGEGAGIDFAASFTEGDGPVSVVDVTATVTDPDSTNIESATITLNNLIDTDDEFLAVDVSGTSINQLYDASTGILTLSGSELVADYQQVIRTLTYNNVSEDPDITDRAIEVIVNDGVNNSAVANITVAVAAENDSPQLTLPAPYDSGSPVEVDIDTEVTFDILVDDPDHAPISRTYILDLDGSGIPLEIAQPTLTTPSEGVAGGTFSWTPSQTGTFTITIIVLDGDGAPDQETFILTVVDPIAASGLEGEPFDTELNDLALMGLMEDEI</sequence>
<feature type="domain" description="Cadherin" evidence="2">
    <location>
        <begin position="556"/>
        <end position="689"/>
    </location>
</feature>
<organism evidence="3 4">
    <name type="scientific">Bremerella alba</name>
    <dbReference type="NCBI Taxonomy" id="980252"/>
    <lineage>
        <taxon>Bacteria</taxon>
        <taxon>Pseudomonadati</taxon>
        <taxon>Planctomycetota</taxon>
        <taxon>Planctomycetia</taxon>
        <taxon>Pirellulales</taxon>
        <taxon>Pirellulaceae</taxon>
        <taxon>Bremerella</taxon>
    </lineage>
</organism>
<dbReference type="Pfam" id="PF05345">
    <property type="entry name" value="He_PIG"/>
    <property type="match status" value="1"/>
</dbReference>
<evidence type="ECO:0000259" key="2">
    <source>
        <dbReference type="PROSITE" id="PS50268"/>
    </source>
</evidence>
<dbReference type="PROSITE" id="PS50268">
    <property type="entry name" value="CADHERIN_2"/>
    <property type="match status" value="1"/>
</dbReference>
<feature type="region of interest" description="Disordered" evidence="1">
    <location>
        <begin position="1"/>
        <end position="30"/>
    </location>
</feature>
<dbReference type="GO" id="GO:0016020">
    <property type="term" value="C:membrane"/>
    <property type="evidence" value="ECO:0007669"/>
    <property type="project" value="InterPro"/>
</dbReference>
<evidence type="ECO:0000313" key="3">
    <source>
        <dbReference type="EMBL" id="MBA2115440.1"/>
    </source>
</evidence>
<accession>A0A7V8V5Y3</accession>
<dbReference type="InterPro" id="IPR002126">
    <property type="entry name" value="Cadherin-like_dom"/>
</dbReference>
<protein>
    <recommendedName>
        <fullName evidence="2">Cadherin domain-containing protein</fullName>
    </recommendedName>
</protein>
<reference evidence="3 4" key="1">
    <citation type="submission" date="2020-05" db="EMBL/GenBank/DDBJ databases">
        <title>Bremerella alba sp. nov., a novel planctomycete isolated from the surface of the macroalga Fucus spiralis.</title>
        <authorList>
            <person name="Godinho O."/>
            <person name="Botelho R."/>
            <person name="Albuquerque L."/>
            <person name="Wiegand S."/>
            <person name="Da Costa M.S."/>
            <person name="Lobo-Da-Cunha A."/>
            <person name="Jogler C."/>
            <person name="Lage O.M."/>
        </authorList>
    </citation>
    <scope>NUCLEOTIDE SEQUENCE [LARGE SCALE GENOMIC DNA]</scope>
    <source>
        <strain evidence="3 4">FF15</strain>
    </source>
</reference>
<dbReference type="InterPro" id="IPR013783">
    <property type="entry name" value="Ig-like_fold"/>
</dbReference>
<keyword evidence="4" id="KW-1185">Reference proteome</keyword>
<dbReference type="RefSeq" id="WP_207396855.1">
    <property type="nucleotide sequence ID" value="NZ_JABRWO010000006.1"/>
</dbReference>
<dbReference type="GO" id="GO:0007156">
    <property type="term" value="P:homophilic cell adhesion via plasma membrane adhesion molecules"/>
    <property type="evidence" value="ECO:0007669"/>
    <property type="project" value="InterPro"/>
</dbReference>
<evidence type="ECO:0000256" key="1">
    <source>
        <dbReference type="SAM" id="MobiDB-lite"/>
    </source>
</evidence>
<dbReference type="Proteomes" id="UP000551616">
    <property type="component" value="Unassembled WGS sequence"/>
</dbReference>
<proteinExistence type="predicted"/>
<dbReference type="EMBL" id="JABRWO010000006">
    <property type="protein sequence ID" value="MBA2115440.1"/>
    <property type="molecule type" value="Genomic_DNA"/>
</dbReference>
<evidence type="ECO:0000313" key="4">
    <source>
        <dbReference type="Proteomes" id="UP000551616"/>
    </source>
</evidence>
<dbReference type="Gene3D" id="2.60.40.10">
    <property type="entry name" value="Immunoglobulins"/>
    <property type="match status" value="3"/>
</dbReference>
<dbReference type="GO" id="GO:0005509">
    <property type="term" value="F:calcium ion binding"/>
    <property type="evidence" value="ECO:0007669"/>
    <property type="project" value="InterPro"/>
</dbReference>
<comment type="caution">
    <text evidence="3">The sequence shown here is derived from an EMBL/GenBank/DDBJ whole genome shotgun (WGS) entry which is preliminary data.</text>
</comment>
<gene>
    <name evidence="3" type="ORF">HOV93_26210</name>
</gene>
<dbReference type="AlphaFoldDB" id="A0A7V8V5Y3"/>